<dbReference type="STRING" id="634994.GCWU000323_02497"/>
<dbReference type="Proteomes" id="UP000006233">
    <property type="component" value="Unassembled WGS sequence"/>
</dbReference>
<organism evidence="3 4">
    <name type="scientific">Leptotrichia hofstadii F0254</name>
    <dbReference type="NCBI Taxonomy" id="634994"/>
    <lineage>
        <taxon>Bacteria</taxon>
        <taxon>Fusobacteriati</taxon>
        <taxon>Fusobacteriota</taxon>
        <taxon>Fusobacteriia</taxon>
        <taxon>Fusobacteriales</taxon>
        <taxon>Leptotrichiaceae</taxon>
        <taxon>Leptotrichia</taxon>
    </lineage>
</organism>
<dbReference type="AlphaFoldDB" id="C9N0X6"/>
<dbReference type="PANTHER" id="PTHR30404:SF0">
    <property type="entry name" value="N-ACETYLMURAMOYL-L-ALANINE AMIDASE AMIC"/>
    <property type="match status" value="1"/>
</dbReference>
<dbReference type="Gene3D" id="3.40.630.40">
    <property type="entry name" value="Zn-dependent exopeptidases"/>
    <property type="match status" value="1"/>
</dbReference>
<comment type="caution">
    <text evidence="3">The sequence shown here is derived from an EMBL/GenBank/DDBJ whole genome shotgun (WGS) entry which is preliminary data.</text>
</comment>
<dbReference type="PANTHER" id="PTHR30404">
    <property type="entry name" value="N-ACETYLMURAMOYL-L-ALANINE AMIDASE"/>
    <property type="match status" value="1"/>
</dbReference>
<dbReference type="GO" id="GO:0009253">
    <property type="term" value="P:peptidoglycan catabolic process"/>
    <property type="evidence" value="ECO:0007669"/>
    <property type="project" value="InterPro"/>
</dbReference>
<sequence length="241" mass="26538">MKNKQNIGKEEIIMKLLFKLVILLSSVTGLMSAAEKVCIDPGHQAKGNMQTEEIAPGSSKRKPKVAYGTKGVATKKTEYQLALEIGLKLRDALKAKGYSVFMVRETNNVNISNKERALMTNKAGCSVYLRLHADAGGSSARGATVLTSSAKNPHTRSVQKSSDRFSRAILSEYTKATGFKSRGVAYRDDLTGTNWSTVTNTLLEMGFMTNPEEDRKMASPDFQNVMVKGIVNGIDKYFRER</sequence>
<feature type="domain" description="MurNAc-LAA" evidence="2">
    <location>
        <begin position="117"/>
        <end position="235"/>
    </location>
</feature>
<dbReference type="EC" id="3.5.1.28" evidence="3"/>
<dbReference type="Pfam" id="PF01520">
    <property type="entry name" value="Amidase_3"/>
    <property type="match status" value="1"/>
</dbReference>
<evidence type="ECO:0000313" key="4">
    <source>
        <dbReference type="Proteomes" id="UP000006233"/>
    </source>
</evidence>
<dbReference type="SUPFAM" id="SSF53187">
    <property type="entry name" value="Zn-dependent exopeptidases"/>
    <property type="match status" value="1"/>
</dbReference>
<dbReference type="HOGENOM" id="CLU_014322_3_3_0"/>
<dbReference type="CDD" id="cd02696">
    <property type="entry name" value="MurNAc-LAA"/>
    <property type="match status" value="1"/>
</dbReference>
<dbReference type="InterPro" id="IPR002508">
    <property type="entry name" value="MurNAc-LAA_cat"/>
</dbReference>
<gene>
    <name evidence="3" type="ORF">GCWU000323_02497</name>
</gene>
<dbReference type="eggNOG" id="COG0860">
    <property type="taxonomic scope" value="Bacteria"/>
</dbReference>
<evidence type="ECO:0000256" key="1">
    <source>
        <dbReference type="ARBA" id="ARBA00022801"/>
    </source>
</evidence>
<reference evidence="3 4" key="1">
    <citation type="submission" date="2009-09" db="EMBL/GenBank/DDBJ databases">
        <authorList>
            <person name="Weinstock G."/>
            <person name="Sodergren E."/>
            <person name="Clifton S."/>
            <person name="Fulton L."/>
            <person name="Fulton B."/>
            <person name="Courtney L."/>
            <person name="Fronick C."/>
            <person name="Harrison M."/>
            <person name="Strong C."/>
            <person name="Farmer C."/>
            <person name="Delahaunty K."/>
            <person name="Markovic C."/>
            <person name="Hall O."/>
            <person name="Minx P."/>
            <person name="Tomlinson C."/>
            <person name="Mitreva M."/>
            <person name="Nelson J."/>
            <person name="Hou S."/>
            <person name="Wollam A."/>
            <person name="Pepin K.H."/>
            <person name="Johnson M."/>
            <person name="Bhonagiri V."/>
            <person name="Nash W.E."/>
            <person name="Warren W."/>
            <person name="Chinwalla A."/>
            <person name="Mardis E.R."/>
            <person name="Wilson R.K."/>
        </authorList>
    </citation>
    <scope>NUCLEOTIDE SEQUENCE [LARGE SCALE GENOMIC DNA]</scope>
    <source>
        <strain evidence="3 4">F0254</strain>
    </source>
</reference>
<evidence type="ECO:0000313" key="3">
    <source>
        <dbReference type="EMBL" id="EEX73462.1"/>
    </source>
</evidence>
<dbReference type="SMART" id="SM00646">
    <property type="entry name" value="Ami_3"/>
    <property type="match status" value="1"/>
</dbReference>
<name>C9N0X6_9FUSO</name>
<accession>C9N0X6</accession>
<dbReference type="EMBL" id="ACVB02000027">
    <property type="protein sequence ID" value="EEX73462.1"/>
    <property type="molecule type" value="Genomic_DNA"/>
</dbReference>
<keyword evidence="1 3" id="KW-0378">Hydrolase</keyword>
<dbReference type="GO" id="GO:0008745">
    <property type="term" value="F:N-acetylmuramoyl-L-alanine amidase activity"/>
    <property type="evidence" value="ECO:0007669"/>
    <property type="project" value="UniProtKB-EC"/>
</dbReference>
<evidence type="ECO:0000259" key="2">
    <source>
        <dbReference type="SMART" id="SM00646"/>
    </source>
</evidence>
<protein>
    <submittedName>
        <fullName evidence="3">N-acetylmuramoyl-L-alanine amidase</fullName>
        <ecNumber evidence="3">3.5.1.28</ecNumber>
    </submittedName>
</protein>
<dbReference type="GO" id="GO:0030288">
    <property type="term" value="C:outer membrane-bounded periplasmic space"/>
    <property type="evidence" value="ECO:0007669"/>
    <property type="project" value="TreeGrafter"/>
</dbReference>
<proteinExistence type="predicted"/>
<dbReference type="InterPro" id="IPR050695">
    <property type="entry name" value="N-acetylmuramoyl_amidase_3"/>
</dbReference>